<feature type="region of interest" description="Disordered" evidence="1">
    <location>
        <begin position="34"/>
        <end position="84"/>
    </location>
</feature>
<name>A0ABW7USL2_9ACTN</name>
<evidence type="ECO:0000313" key="3">
    <source>
        <dbReference type="EMBL" id="MFI1965602.1"/>
    </source>
</evidence>
<organism evidence="3 4">
    <name type="scientific">Streptomyces pathocidini</name>
    <dbReference type="NCBI Taxonomy" id="1650571"/>
    <lineage>
        <taxon>Bacteria</taxon>
        <taxon>Bacillati</taxon>
        <taxon>Actinomycetota</taxon>
        <taxon>Actinomycetes</taxon>
        <taxon>Kitasatosporales</taxon>
        <taxon>Streptomycetaceae</taxon>
        <taxon>Streptomyces</taxon>
    </lineage>
</organism>
<comment type="caution">
    <text evidence="3">The sequence shown here is derived from an EMBL/GenBank/DDBJ whole genome shotgun (WGS) entry which is preliminary data.</text>
</comment>
<evidence type="ECO:0000256" key="1">
    <source>
        <dbReference type="SAM" id="MobiDB-lite"/>
    </source>
</evidence>
<feature type="compositionally biased region" description="Polar residues" evidence="1">
    <location>
        <begin position="54"/>
        <end position="72"/>
    </location>
</feature>
<evidence type="ECO:0000256" key="2">
    <source>
        <dbReference type="SAM" id="SignalP"/>
    </source>
</evidence>
<dbReference type="Proteomes" id="UP001611548">
    <property type="component" value="Unassembled WGS sequence"/>
</dbReference>
<accession>A0ABW7USL2</accession>
<proteinExistence type="predicted"/>
<protein>
    <submittedName>
        <fullName evidence="3">Uncharacterized protein</fullName>
    </submittedName>
</protein>
<feature type="chain" id="PRO_5046166799" evidence="2">
    <location>
        <begin position="34"/>
        <end position="184"/>
    </location>
</feature>
<dbReference type="RefSeq" id="WP_055473819.1">
    <property type="nucleotide sequence ID" value="NZ_JBIRWE010000006.1"/>
</dbReference>
<feature type="compositionally biased region" description="Low complexity" evidence="1">
    <location>
        <begin position="34"/>
        <end position="46"/>
    </location>
</feature>
<sequence>MLKNTRGIRFAAAGSLAAAVLVGTLGTAASAVAAPAPTPVPNKTVTLSPGTEGPATQPTKPGTQGPATQPTKPGTELPNDKPKPVVTVPAAKAVNLTAKADRSSVAAWQQFRITGKATGLKAGTKLTVQQYQAKSKKWVSLPASTTVNKDGSYGIRVKLGLKGANKLRLAGGKLVSNTVNVTVR</sequence>
<keyword evidence="4" id="KW-1185">Reference proteome</keyword>
<keyword evidence="2" id="KW-0732">Signal</keyword>
<dbReference type="EMBL" id="JBIRWE010000006">
    <property type="protein sequence ID" value="MFI1965602.1"/>
    <property type="molecule type" value="Genomic_DNA"/>
</dbReference>
<feature type="signal peptide" evidence="2">
    <location>
        <begin position="1"/>
        <end position="33"/>
    </location>
</feature>
<gene>
    <name evidence="3" type="ORF">ACH429_16055</name>
</gene>
<reference evidence="3 4" key="1">
    <citation type="submission" date="2024-10" db="EMBL/GenBank/DDBJ databases">
        <title>The Natural Products Discovery Center: Release of the First 8490 Sequenced Strains for Exploring Actinobacteria Biosynthetic Diversity.</title>
        <authorList>
            <person name="Kalkreuter E."/>
            <person name="Kautsar S.A."/>
            <person name="Yang D."/>
            <person name="Bader C.D."/>
            <person name="Teijaro C.N."/>
            <person name="Fluegel L."/>
            <person name="Davis C.M."/>
            <person name="Simpson J.R."/>
            <person name="Lauterbach L."/>
            <person name="Steele A.D."/>
            <person name="Gui C."/>
            <person name="Meng S."/>
            <person name="Li G."/>
            <person name="Viehrig K."/>
            <person name="Ye F."/>
            <person name="Su P."/>
            <person name="Kiefer A.F."/>
            <person name="Nichols A."/>
            <person name="Cepeda A.J."/>
            <person name="Yan W."/>
            <person name="Fan B."/>
            <person name="Jiang Y."/>
            <person name="Adhikari A."/>
            <person name="Zheng C.-J."/>
            <person name="Schuster L."/>
            <person name="Cowan T.M."/>
            <person name="Smanski M.J."/>
            <person name="Chevrette M.G."/>
            <person name="De Carvalho L.P.S."/>
            <person name="Shen B."/>
        </authorList>
    </citation>
    <scope>NUCLEOTIDE SEQUENCE [LARGE SCALE GENOMIC DNA]</scope>
    <source>
        <strain evidence="3 4">NPDC020327</strain>
    </source>
</reference>
<evidence type="ECO:0000313" key="4">
    <source>
        <dbReference type="Proteomes" id="UP001611548"/>
    </source>
</evidence>